<proteinExistence type="predicted"/>
<organism evidence="1 2">
    <name type="scientific">Fluviispira multicolorata</name>
    <dbReference type="NCBI Taxonomy" id="2654512"/>
    <lineage>
        <taxon>Bacteria</taxon>
        <taxon>Pseudomonadati</taxon>
        <taxon>Bdellovibrionota</taxon>
        <taxon>Oligoflexia</taxon>
        <taxon>Silvanigrellales</taxon>
        <taxon>Silvanigrellaceae</taxon>
        <taxon>Fluviispira</taxon>
    </lineage>
</organism>
<evidence type="ECO:0000313" key="1">
    <source>
        <dbReference type="EMBL" id="KAB8029965.1"/>
    </source>
</evidence>
<gene>
    <name evidence="1" type="ORF">GCL57_10540</name>
</gene>
<dbReference type="AlphaFoldDB" id="A0A833JCS4"/>
<sequence>MTITRTLLRKDKNIFVVKLNLQEGDFIPEHNSKAVVTAIVVSGEGEFKIEEKTVKLTSGVYLEMMPFENHSIRASKPLELVVHHILLDEIHSHNDEKLCSMQNA</sequence>
<dbReference type="RefSeq" id="WP_152213307.1">
    <property type="nucleotide sequence ID" value="NZ_WFLN01000007.1"/>
</dbReference>
<accession>A0A833JCS4</accession>
<dbReference type="EMBL" id="WFLN01000007">
    <property type="protein sequence ID" value="KAB8029965.1"/>
    <property type="molecule type" value="Genomic_DNA"/>
</dbReference>
<reference evidence="1 2" key="1">
    <citation type="submission" date="2019-10" db="EMBL/GenBank/DDBJ databases">
        <title>New genus of Silvanigrellaceae.</title>
        <authorList>
            <person name="Pitt A."/>
            <person name="Hahn M.W."/>
        </authorList>
    </citation>
    <scope>NUCLEOTIDE SEQUENCE [LARGE SCALE GENOMIC DNA]</scope>
    <source>
        <strain evidence="1 2">33A1-SZDP</strain>
    </source>
</reference>
<dbReference type="InterPro" id="IPR014710">
    <property type="entry name" value="RmlC-like_jellyroll"/>
</dbReference>
<dbReference type="InterPro" id="IPR011051">
    <property type="entry name" value="RmlC_Cupin_sf"/>
</dbReference>
<evidence type="ECO:0000313" key="2">
    <source>
        <dbReference type="Proteomes" id="UP000442694"/>
    </source>
</evidence>
<comment type="caution">
    <text evidence="1">The sequence shown here is derived from an EMBL/GenBank/DDBJ whole genome shotgun (WGS) entry which is preliminary data.</text>
</comment>
<keyword evidence="2" id="KW-1185">Reference proteome</keyword>
<dbReference type="SUPFAM" id="SSF51182">
    <property type="entry name" value="RmlC-like cupins"/>
    <property type="match status" value="1"/>
</dbReference>
<protein>
    <recommendedName>
        <fullName evidence="3">AraC-like ligand binding domain-containing protein</fullName>
    </recommendedName>
</protein>
<evidence type="ECO:0008006" key="3">
    <source>
        <dbReference type="Google" id="ProtNLM"/>
    </source>
</evidence>
<dbReference type="Proteomes" id="UP000442694">
    <property type="component" value="Unassembled WGS sequence"/>
</dbReference>
<dbReference type="Gene3D" id="2.60.120.10">
    <property type="entry name" value="Jelly Rolls"/>
    <property type="match status" value="1"/>
</dbReference>
<name>A0A833JCS4_9BACT</name>